<dbReference type="InterPro" id="IPR001849">
    <property type="entry name" value="PH_domain"/>
</dbReference>
<dbReference type="Pfam" id="PF07647">
    <property type="entry name" value="SAM_2"/>
    <property type="match status" value="1"/>
</dbReference>
<feature type="region of interest" description="Disordered" evidence="4">
    <location>
        <begin position="845"/>
        <end position="890"/>
    </location>
</feature>
<dbReference type="PROSITE" id="PS50105">
    <property type="entry name" value="SAM_DOMAIN"/>
    <property type="match status" value="1"/>
</dbReference>
<dbReference type="EMBL" id="OZ022405">
    <property type="protein sequence ID" value="CAK9436370.1"/>
    <property type="molecule type" value="Genomic_DNA"/>
</dbReference>
<gene>
    <name evidence="8" type="ORF">LODBEIA_P09280</name>
</gene>
<feature type="compositionally biased region" description="Low complexity" evidence="4">
    <location>
        <begin position="174"/>
        <end position="203"/>
    </location>
</feature>
<dbReference type="SMART" id="SM00326">
    <property type="entry name" value="SH3"/>
    <property type="match status" value="1"/>
</dbReference>
<dbReference type="Gene3D" id="1.10.150.50">
    <property type="entry name" value="Transcription Factor, Ets-1"/>
    <property type="match status" value="1"/>
</dbReference>
<feature type="region of interest" description="Disordered" evidence="4">
    <location>
        <begin position="84"/>
        <end position="111"/>
    </location>
</feature>
<dbReference type="Pfam" id="PF14604">
    <property type="entry name" value="SH3_9"/>
    <property type="match status" value="1"/>
</dbReference>
<dbReference type="SUPFAM" id="SSF47769">
    <property type="entry name" value="SAM/Pointed domain"/>
    <property type="match status" value="1"/>
</dbReference>
<feature type="region of interest" description="Disordered" evidence="4">
    <location>
        <begin position="945"/>
        <end position="1018"/>
    </location>
</feature>
<feature type="compositionally biased region" description="Low complexity" evidence="4">
    <location>
        <begin position="548"/>
        <end position="563"/>
    </location>
</feature>
<feature type="compositionally biased region" description="Polar residues" evidence="4">
    <location>
        <begin position="437"/>
        <end position="465"/>
    </location>
</feature>
<feature type="region of interest" description="Disordered" evidence="4">
    <location>
        <begin position="293"/>
        <end position="336"/>
    </location>
</feature>
<evidence type="ECO:0000259" key="6">
    <source>
        <dbReference type="PROSITE" id="PS50003"/>
    </source>
</evidence>
<feature type="compositionally biased region" description="Polar residues" evidence="4">
    <location>
        <begin position="155"/>
        <end position="173"/>
    </location>
</feature>
<evidence type="ECO:0000313" key="8">
    <source>
        <dbReference type="EMBL" id="CAK9436370.1"/>
    </source>
</evidence>
<dbReference type="SUPFAM" id="SSF50044">
    <property type="entry name" value="SH3-domain"/>
    <property type="match status" value="1"/>
</dbReference>
<proteinExistence type="predicted"/>
<evidence type="ECO:0000256" key="3">
    <source>
        <dbReference type="PROSITE-ProRule" id="PRU00192"/>
    </source>
</evidence>
<feature type="compositionally biased region" description="Polar residues" evidence="4">
    <location>
        <begin position="957"/>
        <end position="990"/>
    </location>
</feature>
<name>A0ABP0ZEW7_9ASCO</name>
<dbReference type="GeneID" id="92206124"/>
<keyword evidence="2" id="KW-0597">Phosphoprotein</keyword>
<evidence type="ECO:0000256" key="2">
    <source>
        <dbReference type="ARBA" id="ARBA00022553"/>
    </source>
</evidence>
<feature type="compositionally biased region" description="Low complexity" evidence="4">
    <location>
        <begin position="302"/>
        <end position="311"/>
    </location>
</feature>
<feature type="compositionally biased region" description="Low complexity" evidence="4">
    <location>
        <begin position="91"/>
        <end position="111"/>
    </location>
</feature>
<feature type="region of interest" description="Disordered" evidence="4">
    <location>
        <begin position="383"/>
        <end position="403"/>
    </location>
</feature>
<dbReference type="InterPro" id="IPR036028">
    <property type="entry name" value="SH3-like_dom_sf"/>
</dbReference>
<reference evidence="8 9" key="1">
    <citation type="submission" date="2024-03" db="EMBL/GenBank/DDBJ databases">
        <authorList>
            <person name="Brejova B."/>
        </authorList>
    </citation>
    <scope>NUCLEOTIDE SEQUENCE [LARGE SCALE GENOMIC DNA]</scope>
    <source>
        <strain evidence="8 9">CBS 14171</strain>
    </source>
</reference>
<dbReference type="PROSITE" id="PS50002">
    <property type="entry name" value="SH3"/>
    <property type="match status" value="1"/>
</dbReference>
<dbReference type="InterPro" id="IPR035551">
    <property type="entry name" value="Boi1/2_SH3"/>
</dbReference>
<dbReference type="Proteomes" id="UP001497383">
    <property type="component" value="Chromosome 1"/>
</dbReference>
<dbReference type="SUPFAM" id="SSF50729">
    <property type="entry name" value="PH domain-like"/>
    <property type="match status" value="1"/>
</dbReference>
<dbReference type="SMART" id="SM00454">
    <property type="entry name" value="SAM"/>
    <property type="match status" value="1"/>
</dbReference>
<dbReference type="CDD" id="cd09535">
    <property type="entry name" value="SAM_BOI-like_fungal"/>
    <property type="match status" value="1"/>
</dbReference>
<protein>
    <submittedName>
        <fullName evidence="8">Uncharacterized protein</fullName>
    </submittedName>
</protein>
<accession>A0ABP0ZEW7</accession>
<evidence type="ECO:0000259" key="5">
    <source>
        <dbReference type="PROSITE" id="PS50002"/>
    </source>
</evidence>
<feature type="region of interest" description="Disordered" evidence="4">
    <location>
        <begin position="437"/>
        <end position="513"/>
    </location>
</feature>
<dbReference type="InterPro" id="IPR045188">
    <property type="entry name" value="Boi1/Boi2-like"/>
</dbReference>
<feature type="compositionally biased region" description="Low complexity" evidence="4">
    <location>
        <begin position="859"/>
        <end position="869"/>
    </location>
</feature>
<dbReference type="PANTHER" id="PTHR22902">
    <property type="entry name" value="SESQUIPEDALIAN"/>
    <property type="match status" value="1"/>
</dbReference>
<feature type="region of interest" description="Disordered" evidence="4">
    <location>
        <begin position="155"/>
        <end position="209"/>
    </location>
</feature>
<dbReference type="InterPro" id="IPR011993">
    <property type="entry name" value="PH-like_dom_sf"/>
</dbReference>
<feature type="domain" description="SAM" evidence="7">
    <location>
        <begin position="227"/>
        <end position="292"/>
    </location>
</feature>
<dbReference type="PANTHER" id="PTHR22902:SF27">
    <property type="entry name" value="PLECKSTRIN HOMOLOGY DOMAIN-CONTAINING FAMILY A MEMBER 3"/>
    <property type="match status" value="1"/>
</dbReference>
<feature type="region of interest" description="Disordered" evidence="4">
    <location>
        <begin position="120"/>
        <end position="139"/>
    </location>
</feature>
<evidence type="ECO:0000313" key="9">
    <source>
        <dbReference type="Proteomes" id="UP001497383"/>
    </source>
</evidence>
<keyword evidence="9" id="KW-1185">Reference proteome</keyword>
<feature type="compositionally biased region" description="Basic residues" evidence="4">
    <location>
        <begin position="466"/>
        <end position="481"/>
    </location>
</feature>
<evidence type="ECO:0000256" key="1">
    <source>
        <dbReference type="ARBA" id="ARBA00022443"/>
    </source>
</evidence>
<feature type="compositionally biased region" description="Polar residues" evidence="4">
    <location>
        <begin position="482"/>
        <end position="510"/>
    </location>
</feature>
<evidence type="ECO:0000256" key="4">
    <source>
        <dbReference type="SAM" id="MobiDB-lite"/>
    </source>
</evidence>
<dbReference type="CDD" id="cd11886">
    <property type="entry name" value="SH3_BOI"/>
    <property type="match status" value="1"/>
</dbReference>
<dbReference type="RefSeq" id="XP_066827866.1">
    <property type="nucleotide sequence ID" value="XM_066976902.1"/>
</dbReference>
<feature type="domain" description="PH" evidence="6">
    <location>
        <begin position="657"/>
        <end position="782"/>
    </location>
</feature>
<feature type="region of interest" description="Disordered" evidence="4">
    <location>
        <begin position="529"/>
        <end position="570"/>
    </location>
</feature>
<dbReference type="Gene3D" id="2.30.29.30">
    <property type="entry name" value="Pleckstrin-homology domain (PH domain)/Phosphotyrosine-binding domain (PTB)"/>
    <property type="match status" value="1"/>
</dbReference>
<organism evidence="8 9">
    <name type="scientific">Lodderomyces beijingensis</name>
    <dbReference type="NCBI Taxonomy" id="1775926"/>
    <lineage>
        <taxon>Eukaryota</taxon>
        <taxon>Fungi</taxon>
        <taxon>Dikarya</taxon>
        <taxon>Ascomycota</taxon>
        <taxon>Saccharomycotina</taxon>
        <taxon>Pichiomycetes</taxon>
        <taxon>Debaryomycetaceae</taxon>
        <taxon>Candida/Lodderomyces clade</taxon>
        <taxon>Lodderomyces</taxon>
    </lineage>
</organism>
<feature type="domain" description="SH3" evidence="5">
    <location>
        <begin position="6"/>
        <end position="70"/>
    </location>
</feature>
<evidence type="ECO:0000259" key="7">
    <source>
        <dbReference type="PROSITE" id="PS50105"/>
    </source>
</evidence>
<sequence length="1018" mass="110459">MDGTTAATATYICIKPFNARLGDELTLKIGDKIQVLADDREYNDGWYMGKNLLTGDVGLYPKTFTSVLEKSNDQKTLLRSRSRRVLAPPQNSNKNGNATATGTNGTDGTINTSAVSVANGLNNDTANKPMKSYNGNYGAEPGLKLNKSLEKLNIKDNSTSRRGSQDSQGLSTVNNNNNSSNGQGRKSTTASAFNSNSNSNSNTKAHKRDASTQSLTYDLNPLQALSWTPKQVSSYFALVLGFDKEVASKFVQHKITGPILFELDLGHLKELDINSFGTRFEIHKEVEKLREMNARSAKLKQSRTSSQSTTSLNKNEQTQSTAMSSPTEITSIQDQDQDDKLFTSSKAQLMPSAVIQDSSVSSFEHQRAKSQSMENLTQHYDSSFMSPRKAPQPPPPSSSLSPMDTNFKFGGGAINGDQNSQQQSSHGLYMTRTNASSNALNSRPASSVYDQGSHIRQQSQTSNYRQQHHRNNSGLNHRRHSSMFSFLSNGNDDFNKNGATPKQASTNKLNDLSKENFDDKKLISPAQIKREIGLASSPRPKSFELPNHAPAHSGAAGAAPSSSLPVDIDDVNLSPKKDTIGALQSKQIEAIKDDRRVASDPPIHAQLKDGRPGASRFQSLRKTSTQNFKNLTGSKKSKTSAFTEGIREISPDEAIKTANYSGSMSKRSGSAFSWKTRYFTLHGTRLSYFTSLKDKREKGLIDITAHKVVSINSEADDLDKADKYAAMYASTTLAGNYCFKLVPPAPGFKKGLTFTQPKTHYFAVETEEEMRGWIKALMTATIDIDDSVPVVSSCSTPTVTLLKAQELLAKAREENKLKDEELRAKGYIRGDEDFTNDSSFQTSMYASSTLAPERPSKLSIDTSAAAATTSRRDTSILAPPLTPSMQSGGGQGGFASPYLLASGYMSPRSGSPAGTPGSVSTGYFADNNSLQPSFGQTLNADSLMSSSKKNLGAMPHSASSSPTIPQSEQSPASNNFETKSPSRATLSRAMSGSRKKEKMMAYSSDSSGNHTFVIKAKR</sequence>
<dbReference type="Pfam" id="PF00169">
    <property type="entry name" value="PH"/>
    <property type="match status" value="1"/>
</dbReference>
<dbReference type="PROSITE" id="PS50003">
    <property type="entry name" value="PH_DOMAIN"/>
    <property type="match status" value="1"/>
</dbReference>
<dbReference type="SMART" id="SM00233">
    <property type="entry name" value="PH"/>
    <property type="match status" value="1"/>
</dbReference>
<dbReference type="Gene3D" id="2.30.30.40">
    <property type="entry name" value="SH3 Domains"/>
    <property type="match status" value="1"/>
</dbReference>
<dbReference type="InterPro" id="IPR013761">
    <property type="entry name" value="SAM/pointed_sf"/>
</dbReference>
<dbReference type="InterPro" id="IPR001660">
    <property type="entry name" value="SAM"/>
</dbReference>
<keyword evidence="1 3" id="KW-0728">SH3 domain</keyword>
<dbReference type="InterPro" id="IPR001452">
    <property type="entry name" value="SH3_domain"/>
</dbReference>
<feature type="compositionally biased region" description="Polar residues" evidence="4">
    <location>
        <begin position="312"/>
        <end position="334"/>
    </location>
</feature>